<evidence type="ECO:0000256" key="1">
    <source>
        <dbReference type="ARBA" id="ARBA00006484"/>
    </source>
</evidence>
<organism evidence="3 4">
    <name type="scientific">Lactococcus nasutitermitis</name>
    <dbReference type="NCBI Taxonomy" id="1652957"/>
    <lineage>
        <taxon>Bacteria</taxon>
        <taxon>Bacillati</taxon>
        <taxon>Bacillota</taxon>
        <taxon>Bacilli</taxon>
        <taxon>Lactobacillales</taxon>
        <taxon>Streptococcaceae</taxon>
        <taxon>Lactococcus</taxon>
    </lineage>
</organism>
<dbReference type="EMBL" id="JBHSGD010000004">
    <property type="protein sequence ID" value="MFC4651796.1"/>
    <property type="molecule type" value="Genomic_DNA"/>
</dbReference>
<protein>
    <submittedName>
        <fullName evidence="3">SDR family NAD(P)-dependent oxidoreductase</fullName>
    </submittedName>
</protein>
<dbReference type="PANTHER" id="PTHR24320:SF272">
    <property type="entry name" value="NAD(P)-BINDING ROSSMANN-FOLD SUPERFAMILY PROTEIN"/>
    <property type="match status" value="1"/>
</dbReference>
<comment type="similarity">
    <text evidence="1">Belongs to the short-chain dehydrogenases/reductases (SDR) family.</text>
</comment>
<dbReference type="PANTHER" id="PTHR24320">
    <property type="entry name" value="RETINOL DEHYDROGENASE"/>
    <property type="match status" value="1"/>
</dbReference>
<keyword evidence="2" id="KW-0560">Oxidoreductase</keyword>
<sequence>MNEQKAIENYHYNFKTSVKKIIKNRDLTGKIVVVTGGYSGIGLATVQALACAGARVVVPARRIDVAQKALAGLVNVKIFQMDLMAPASISRFAKDFLKEHERLDILINAAGIMYVPLRRDKRGIESHFATNHLGHFQLTLALLPALKKSGNARVINLSSRAQQSSSLLDDWNFTDTHHYTPQLGYQQSKTANVLFSVALDARGKNAGIRSFAVHPGMIPTTNIGREHFQFRPWQREIAEKLLLVRVSDFFKALRVGFDRSKYRYFKTIQQGAASVVWAATSPDLADKGGLYLEDCNIARLMTENEADNFSGGVRPHSIDPRAAERLWQISVEQTGSDF</sequence>
<dbReference type="Gene3D" id="3.40.50.720">
    <property type="entry name" value="NAD(P)-binding Rossmann-like Domain"/>
    <property type="match status" value="1"/>
</dbReference>
<comment type="caution">
    <text evidence="3">The sequence shown here is derived from an EMBL/GenBank/DDBJ whole genome shotgun (WGS) entry which is preliminary data.</text>
</comment>
<gene>
    <name evidence="3" type="ORF">ACFO26_02655</name>
</gene>
<dbReference type="Proteomes" id="UP001595987">
    <property type="component" value="Unassembled WGS sequence"/>
</dbReference>
<reference evidence="4" key="1">
    <citation type="journal article" date="2019" name="Int. J. Syst. Evol. Microbiol.">
        <title>The Global Catalogue of Microorganisms (GCM) 10K type strain sequencing project: providing services to taxonomists for standard genome sequencing and annotation.</title>
        <authorList>
            <consortium name="The Broad Institute Genomics Platform"/>
            <consortium name="The Broad Institute Genome Sequencing Center for Infectious Disease"/>
            <person name="Wu L."/>
            <person name="Ma J."/>
        </authorList>
    </citation>
    <scope>NUCLEOTIDE SEQUENCE [LARGE SCALE GENOMIC DNA]</scope>
    <source>
        <strain evidence="4">CCUG 63287</strain>
    </source>
</reference>
<evidence type="ECO:0000313" key="4">
    <source>
        <dbReference type="Proteomes" id="UP001595987"/>
    </source>
</evidence>
<dbReference type="SUPFAM" id="SSF51735">
    <property type="entry name" value="NAD(P)-binding Rossmann-fold domains"/>
    <property type="match status" value="1"/>
</dbReference>
<evidence type="ECO:0000313" key="3">
    <source>
        <dbReference type="EMBL" id="MFC4651796.1"/>
    </source>
</evidence>
<dbReference type="InterPro" id="IPR002347">
    <property type="entry name" value="SDR_fam"/>
</dbReference>
<name>A0ABV9JBX6_9LACT</name>
<dbReference type="PRINTS" id="PR00081">
    <property type="entry name" value="GDHRDH"/>
</dbReference>
<dbReference type="RefSeq" id="WP_213533978.1">
    <property type="nucleotide sequence ID" value="NZ_BOVQ01000002.1"/>
</dbReference>
<dbReference type="Pfam" id="PF00106">
    <property type="entry name" value="adh_short"/>
    <property type="match status" value="1"/>
</dbReference>
<keyword evidence="4" id="KW-1185">Reference proteome</keyword>
<accession>A0ABV9JBX6</accession>
<proteinExistence type="inferred from homology"/>
<evidence type="ECO:0000256" key="2">
    <source>
        <dbReference type="ARBA" id="ARBA00023002"/>
    </source>
</evidence>
<dbReference type="InterPro" id="IPR036291">
    <property type="entry name" value="NAD(P)-bd_dom_sf"/>
</dbReference>